<protein>
    <submittedName>
        <fullName evidence="2">Pilus assembly protein</fullName>
    </submittedName>
</protein>
<dbReference type="Proteomes" id="UP000295511">
    <property type="component" value="Unassembled WGS sequence"/>
</dbReference>
<evidence type="ECO:0000313" key="3">
    <source>
        <dbReference type="Proteomes" id="UP000295511"/>
    </source>
</evidence>
<dbReference type="OrthoDB" id="5182178at2"/>
<accession>A0A4R5L133</accession>
<feature type="domain" description="SAF" evidence="1">
    <location>
        <begin position="40"/>
        <end position="104"/>
    </location>
</feature>
<organism evidence="2 3">
    <name type="scientific">Arthrobacter terricola</name>
    <dbReference type="NCBI Taxonomy" id="2547396"/>
    <lineage>
        <taxon>Bacteria</taxon>
        <taxon>Bacillati</taxon>
        <taxon>Actinomycetota</taxon>
        <taxon>Actinomycetes</taxon>
        <taxon>Micrococcales</taxon>
        <taxon>Micrococcaceae</taxon>
        <taxon>Arthrobacter</taxon>
    </lineage>
</organism>
<evidence type="ECO:0000313" key="2">
    <source>
        <dbReference type="EMBL" id="TDG01667.1"/>
    </source>
</evidence>
<dbReference type="CDD" id="cd11614">
    <property type="entry name" value="SAF_CpaB_FlgA_like"/>
    <property type="match status" value="1"/>
</dbReference>
<dbReference type="Pfam" id="PF16976">
    <property type="entry name" value="RcpC"/>
    <property type="match status" value="1"/>
</dbReference>
<dbReference type="AlphaFoldDB" id="A0A4R5L133"/>
<proteinExistence type="predicted"/>
<dbReference type="InterPro" id="IPR013974">
    <property type="entry name" value="SAF"/>
</dbReference>
<dbReference type="RefSeq" id="WP_133202340.1">
    <property type="nucleotide sequence ID" value="NZ_SMRU01000001.1"/>
</dbReference>
<comment type="caution">
    <text evidence="2">The sequence shown here is derived from an EMBL/GenBank/DDBJ whole genome shotgun (WGS) entry which is preliminary data.</text>
</comment>
<gene>
    <name evidence="2" type="ORF">E1809_00845</name>
</gene>
<sequence>MKTRLLGGIVAIVLAIVGTLLLVTYVQGSDARAQKDLQPVDVLVVQSQVPAGSDLQKVKDSVKLTSLPAASVPNGALKNLDGLDGKVTSVALLPGEALLGARLVDPTSLAAPGSVPVPAGLQEISVHLDAQRVVGGRIAAGDTVGVVVLLGDPGAQGAAAGTAQMVFHKVLVTSVQRAASQSKTSTQGQTGQEQANTQVPDGDFIVTLARDSVDSTKIAFGAKYGDIWLTKEPATATDNQTVMITKAQVIQ</sequence>
<dbReference type="SMART" id="SM00858">
    <property type="entry name" value="SAF"/>
    <property type="match status" value="1"/>
</dbReference>
<evidence type="ECO:0000259" key="1">
    <source>
        <dbReference type="SMART" id="SM00858"/>
    </source>
</evidence>
<name>A0A4R5L133_9MICC</name>
<reference evidence="2 3" key="1">
    <citation type="submission" date="2019-03" db="EMBL/GenBank/DDBJ databases">
        <title>Whole genome sequence of Arthrobacter sp JH1-1.</title>
        <authorList>
            <person name="Trinh H.N."/>
        </authorList>
    </citation>
    <scope>NUCLEOTIDE SEQUENCE [LARGE SCALE GENOMIC DNA]</scope>
    <source>
        <strain evidence="2 3">JH1-1</strain>
    </source>
</reference>
<dbReference type="EMBL" id="SMRU01000001">
    <property type="protein sequence ID" value="TDG01667.1"/>
    <property type="molecule type" value="Genomic_DNA"/>
</dbReference>
<keyword evidence="3" id="KW-1185">Reference proteome</keyword>
<dbReference type="InterPro" id="IPR031571">
    <property type="entry name" value="RcpC_dom"/>
</dbReference>